<dbReference type="OrthoDB" id="1898655at2759"/>
<organism evidence="2 3">
    <name type="scientific">Handroanthus impetiginosus</name>
    <dbReference type="NCBI Taxonomy" id="429701"/>
    <lineage>
        <taxon>Eukaryota</taxon>
        <taxon>Viridiplantae</taxon>
        <taxon>Streptophyta</taxon>
        <taxon>Embryophyta</taxon>
        <taxon>Tracheophyta</taxon>
        <taxon>Spermatophyta</taxon>
        <taxon>Magnoliopsida</taxon>
        <taxon>eudicotyledons</taxon>
        <taxon>Gunneridae</taxon>
        <taxon>Pentapetalae</taxon>
        <taxon>asterids</taxon>
        <taxon>lamiids</taxon>
        <taxon>Lamiales</taxon>
        <taxon>Bignoniaceae</taxon>
        <taxon>Crescentiina</taxon>
        <taxon>Tabebuia alliance</taxon>
        <taxon>Handroanthus</taxon>
    </lineage>
</organism>
<keyword evidence="3" id="KW-1185">Reference proteome</keyword>
<feature type="compositionally biased region" description="Polar residues" evidence="1">
    <location>
        <begin position="233"/>
        <end position="245"/>
    </location>
</feature>
<dbReference type="PANTHER" id="PTHR31390:SF4">
    <property type="entry name" value="DUF3527 DOMAIN-CONTAINING PROTEIN"/>
    <property type="match status" value="1"/>
</dbReference>
<evidence type="ECO:0000313" key="3">
    <source>
        <dbReference type="Proteomes" id="UP000231279"/>
    </source>
</evidence>
<evidence type="ECO:0000313" key="2">
    <source>
        <dbReference type="EMBL" id="PIN04706.1"/>
    </source>
</evidence>
<feature type="region of interest" description="Disordered" evidence="1">
    <location>
        <begin position="1"/>
        <end position="24"/>
    </location>
</feature>
<sequence length="807" mass="89183">MNAMKSALEFHSGCGEESNDPKTMKQRNKLGSILNIEKHENDDFHLKNVEKSKGFHQKQQVEGKLYKSEEVVKYMSYLPCYLERGETRHEKPFNIGVLDWHLLEKWQHNHNDVFPINRRTVVPESKAVNQRLLQASSSSFYGGSSVKFCNSEFTLNHTHVNHFSSERGKIKDSLVELSSSKKIRGVNCPSGKEQTRSVPVSPSRKQNLEKNSGSMPRNLAGNVKDDIPESTKVRNPSPTRLFNYLSSESGKIKDSQVKLSSSEKIRVVNCPSGKEQTSSVPVSPSRKQNLEKNSGSMPRNLAGNVEDDIPESTKVRNPTPTRLFNYLSSESGQIKDSQVELSSSEKIRGGNCPSGKEQTKSVPVSPSRKKNLEKNSGSMPRNLAGNVRDDIPDSTKVRNPSPTRRFSFGISRTGKIANSSPLRRLLDPLTTNRTVKSLSGKRESSVKVKLDSKGCRTDDIGGPLTFGSPKVQALLQVSVKNVLPLFTFTVDDCSDILAATVKELSSKEATQRWVYTFFSFSEMKKKNAHWINQERKDSNHGFVSNIVAQMKVSDVVYTDTNGRRSPRVREFVLSSVGVRDQDLQTSNSLPGDELAAIVIKFSERTGGQLNQYGSKLSRTVRSCSGSRDDNGYESASVDGFSATVILPGGDHGVPSKGEPSPLIERWKSGGSCDCGGWDLGCRLRVLANINQLSPRLNLTKSQFTAFKLLSQEEVEENRPMFIFSPFEDGIFSVEFDSSLNIVQAFSIGIAVLNSRTSTFLSSNMFGGKISEEITSNGNNSANIFNGSPVEVSAKYFSYPPPSPAGRV</sequence>
<feature type="region of interest" description="Disordered" evidence="1">
    <location>
        <begin position="269"/>
        <end position="408"/>
    </location>
</feature>
<gene>
    <name evidence="2" type="ORF">CDL12_22758</name>
</gene>
<dbReference type="EMBL" id="NKXS01005035">
    <property type="protein sequence ID" value="PIN04706.1"/>
    <property type="molecule type" value="Genomic_DNA"/>
</dbReference>
<name>A0A2G9GHF0_9LAMI</name>
<dbReference type="Proteomes" id="UP000231279">
    <property type="component" value="Unassembled WGS sequence"/>
</dbReference>
<feature type="compositionally biased region" description="Polar residues" evidence="1">
    <location>
        <begin position="315"/>
        <end position="342"/>
    </location>
</feature>
<evidence type="ECO:0000256" key="1">
    <source>
        <dbReference type="SAM" id="MobiDB-lite"/>
    </source>
</evidence>
<dbReference type="PANTHER" id="PTHR31390">
    <property type="entry name" value="EXPRESSED PROTEIN"/>
    <property type="match status" value="1"/>
</dbReference>
<accession>A0A2G9GHF0</accession>
<dbReference type="Pfam" id="PF12043">
    <property type="entry name" value="DUF3527"/>
    <property type="match status" value="2"/>
</dbReference>
<feature type="compositionally biased region" description="Basic and acidic residues" evidence="1">
    <location>
        <begin position="223"/>
        <end position="232"/>
    </location>
</feature>
<protein>
    <recommendedName>
        <fullName evidence="4">DUF3527 domain-containing protein</fullName>
    </recommendedName>
</protein>
<feature type="compositionally biased region" description="Polar residues" evidence="1">
    <location>
        <begin position="196"/>
        <end position="215"/>
    </location>
</feature>
<feature type="compositionally biased region" description="Polar residues" evidence="1">
    <location>
        <begin position="274"/>
        <end position="297"/>
    </location>
</feature>
<feature type="region of interest" description="Disordered" evidence="1">
    <location>
        <begin position="185"/>
        <end position="245"/>
    </location>
</feature>
<proteinExistence type="predicted"/>
<reference evidence="3" key="1">
    <citation type="journal article" date="2018" name="Gigascience">
        <title>Genome assembly of the Pink Ipe (Handroanthus impetiginosus, Bignoniaceae), a highly valued, ecologically keystone Neotropical timber forest tree.</title>
        <authorList>
            <person name="Silva-Junior O.B."/>
            <person name="Grattapaglia D."/>
            <person name="Novaes E."/>
            <person name="Collevatti R.G."/>
        </authorList>
    </citation>
    <scope>NUCLEOTIDE SEQUENCE [LARGE SCALE GENOMIC DNA]</scope>
    <source>
        <strain evidence="3">cv. UFG-1</strain>
    </source>
</reference>
<feature type="compositionally biased region" description="Basic and acidic residues" evidence="1">
    <location>
        <begin position="387"/>
        <end position="396"/>
    </location>
</feature>
<dbReference type="STRING" id="429701.A0A2G9GHF0"/>
<dbReference type="InterPro" id="IPR021916">
    <property type="entry name" value="DUF3527"/>
</dbReference>
<comment type="caution">
    <text evidence="2">The sequence shown here is derived from an EMBL/GenBank/DDBJ whole genome shotgun (WGS) entry which is preliminary data.</text>
</comment>
<dbReference type="AlphaFoldDB" id="A0A2G9GHF0"/>
<evidence type="ECO:0008006" key="4">
    <source>
        <dbReference type="Google" id="ProtNLM"/>
    </source>
</evidence>